<evidence type="ECO:0000313" key="4">
    <source>
        <dbReference type="Proteomes" id="UP000277582"/>
    </source>
</evidence>
<feature type="domain" description="Mur ligase central" evidence="1">
    <location>
        <begin position="121"/>
        <end position="324"/>
    </location>
</feature>
<sequence length="469" mass="51595">MPRPLSNCQALVVDMTHGGEEICRELLRRNATVYALDNHKTLRKERIKKLEGMGVKVFTNEEELLSNMEGFDVIIVQHASPRMRIFSKAMELGIPVITHARAVGIILSEEKEKNGMKTVEITGTNGKTTVANMLTKILTDEDYKVLVHDSVSTRVVESSEEKVLFEGMSITPANILRAYRAAVESELHIDFAIFEVSLGGTGACDVGIVTGIYENYAVSFLGSAFNSKLQMAINMRDGVLVLNGDNDPTRRFVHVFYGRSNIYGIRNGREVLVKNLKNRRVIGEIRSLHTLSGKELSGDFSFELDRALFGRFQIVNALGALTAALSLGADVENSCRSLGKFRGVKGRAIAKFMEKGILVDCCNRGVNIPAIIQAIEEAEIMKAAGEVDSLVVVISGSERAACEIIDVKKLSKELEAKEIDKIVLSGPLGKRLMEAGLKGEFVDKVGEDWISNYIAKHGNPIILFFNNEA</sequence>
<protein>
    <submittedName>
        <fullName evidence="2">Coenzyme F430 synthase</fullName>
    </submittedName>
</protein>
<keyword evidence="4" id="KW-1185">Reference proteome</keyword>
<proteinExistence type="predicted"/>
<dbReference type="EMBL" id="RCOS01000137">
    <property type="protein sequence ID" value="RSN72823.1"/>
    <property type="molecule type" value="Genomic_DNA"/>
</dbReference>
<dbReference type="OrthoDB" id="52890at2157"/>
<dbReference type="Gene3D" id="3.40.1190.10">
    <property type="entry name" value="Mur-like, catalytic domain"/>
    <property type="match status" value="1"/>
</dbReference>
<dbReference type="Proteomes" id="UP000316217">
    <property type="component" value="Unassembled WGS sequence"/>
</dbReference>
<organism evidence="2 4">
    <name type="scientific">Candidatus Methanodesulfokora washburnensis</name>
    <dbReference type="NCBI Taxonomy" id="2478471"/>
    <lineage>
        <taxon>Archaea</taxon>
        <taxon>Thermoproteota</taxon>
        <taxon>Candidatus Korarchaeia</taxon>
        <taxon>Candidatus Korarchaeia incertae sedis</taxon>
        <taxon>Candidatus Methanodesulfokora</taxon>
    </lineage>
</organism>
<dbReference type="InterPro" id="IPR013221">
    <property type="entry name" value="Mur_ligase_cen"/>
</dbReference>
<dbReference type="Proteomes" id="UP000277582">
    <property type="component" value="Unassembled WGS sequence"/>
</dbReference>
<dbReference type="SUPFAM" id="SSF53623">
    <property type="entry name" value="MurD-like peptide ligases, catalytic domain"/>
    <property type="match status" value="1"/>
</dbReference>
<comment type="caution">
    <text evidence="2">The sequence shown here is derived from an EMBL/GenBank/DDBJ whole genome shotgun (WGS) entry which is preliminary data.</text>
</comment>
<dbReference type="PANTHER" id="PTHR23135">
    <property type="entry name" value="MUR LIGASE FAMILY MEMBER"/>
    <property type="match status" value="1"/>
</dbReference>
<dbReference type="GO" id="GO:0005524">
    <property type="term" value="F:ATP binding"/>
    <property type="evidence" value="ECO:0007669"/>
    <property type="project" value="InterPro"/>
</dbReference>
<evidence type="ECO:0000313" key="2">
    <source>
        <dbReference type="EMBL" id="RSN72823.1"/>
    </source>
</evidence>
<reference evidence="2 4" key="1">
    <citation type="submission" date="2018-10" db="EMBL/GenBank/DDBJ databases">
        <title>Co-occurring genomic capacity for anaerobic methane metabolism and dissimilatory sulfite reduction discovered in the Korarchaeota.</title>
        <authorList>
            <person name="Mckay L.J."/>
            <person name="Dlakic M."/>
            <person name="Fields M.W."/>
            <person name="Delmont T.O."/>
            <person name="Eren A.M."/>
            <person name="Jay Z.J."/>
            <person name="Klingelsmith K.B."/>
            <person name="Rusch D.B."/>
            <person name="Inskeep W.P."/>
        </authorList>
    </citation>
    <scope>NUCLEOTIDE SEQUENCE [LARGE SCALE GENOMIC DNA]</scope>
    <source>
        <strain evidence="2 4">MDKW</strain>
    </source>
</reference>
<gene>
    <name evidence="2" type="primary">cfbE</name>
    <name evidence="2" type="ORF">D6D85_12310</name>
    <name evidence="3" type="ORF">EF810_00220</name>
</gene>
<dbReference type="RefSeq" id="WP_125672258.1">
    <property type="nucleotide sequence ID" value="NZ_RCOS01000137.1"/>
</dbReference>
<evidence type="ECO:0000313" key="3">
    <source>
        <dbReference type="EMBL" id="RZN63759.1"/>
    </source>
</evidence>
<dbReference type="PANTHER" id="PTHR23135:SF4">
    <property type="entry name" value="UDP-N-ACETYLMURAMOYL-L-ALANYL-D-GLUTAMATE--2,6-DIAMINOPIMELATE LIGASE MURE HOMOLOG, CHLOROPLASTIC"/>
    <property type="match status" value="1"/>
</dbReference>
<accession>A0A3R9QTG7</accession>
<dbReference type="NCBIfam" id="NF033197">
    <property type="entry name" value="F430_CfbE"/>
    <property type="match status" value="1"/>
</dbReference>
<evidence type="ECO:0000313" key="5">
    <source>
        <dbReference type="Proteomes" id="UP000316217"/>
    </source>
</evidence>
<dbReference type="EMBL" id="RXII01000001">
    <property type="protein sequence ID" value="RZN63759.1"/>
    <property type="molecule type" value="Genomic_DNA"/>
</dbReference>
<dbReference type="AlphaFoldDB" id="A0A3R9QTG7"/>
<dbReference type="Pfam" id="PF08245">
    <property type="entry name" value="Mur_ligase_M"/>
    <property type="match status" value="1"/>
</dbReference>
<reference evidence="3 5" key="2">
    <citation type="journal article" date="2019" name="Nat. Microbiol.">
        <title>Wide diversity of methane and short-chain alkane metabolisms in uncultured archaea.</title>
        <authorList>
            <person name="Borrel G."/>
            <person name="Adam P.S."/>
            <person name="McKay L.J."/>
            <person name="Chen L.X."/>
            <person name="Sierra-Garcia I.N."/>
            <person name="Sieber C.M."/>
            <person name="Letourneur Q."/>
            <person name="Ghozlane A."/>
            <person name="Andersen G.L."/>
            <person name="Li W.J."/>
            <person name="Hallam S.J."/>
            <person name="Muyzer G."/>
            <person name="de Oliveira V.M."/>
            <person name="Inskeep W.P."/>
            <person name="Banfield J.F."/>
            <person name="Gribaldo S."/>
        </authorList>
    </citation>
    <scope>NUCLEOTIDE SEQUENCE [LARGE SCALE GENOMIC DNA]</scope>
    <source>
        <strain evidence="3">NM4</strain>
    </source>
</reference>
<dbReference type="GO" id="GO:0016881">
    <property type="term" value="F:acid-amino acid ligase activity"/>
    <property type="evidence" value="ECO:0007669"/>
    <property type="project" value="InterPro"/>
</dbReference>
<dbReference type="InterPro" id="IPR036565">
    <property type="entry name" value="Mur-like_cat_sf"/>
</dbReference>
<name>A0A3R9QTG7_9CREN</name>
<evidence type="ECO:0000259" key="1">
    <source>
        <dbReference type="Pfam" id="PF08245"/>
    </source>
</evidence>